<dbReference type="SMART" id="SM00448">
    <property type="entry name" value="REC"/>
    <property type="match status" value="1"/>
</dbReference>
<dbReference type="InterPro" id="IPR001789">
    <property type="entry name" value="Sig_transdc_resp-reg_receiver"/>
</dbReference>
<dbReference type="GO" id="GO:0052621">
    <property type="term" value="F:diguanylate cyclase activity"/>
    <property type="evidence" value="ECO:0007669"/>
    <property type="project" value="TreeGrafter"/>
</dbReference>
<dbReference type="InterPro" id="IPR043128">
    <property type="entry name" value="Rev_trsase/Diguanyl_cyclase"/>
</dbReference>
<dbReference type="Gene3D" id="3.30.70.270">
    <property type="match status" value="1"/>
</dbReference>
<proteinExistence type="predicted"/>
<evidence type="ECO:0000256" key="1">
    <source>
        <dbReference type="PROSITE-ProRule" id="PRU00169"/>
    </source>
</evidence>
<dbReference type="PROSITE" id="PS50887">
    <property type="entry name" value="GGDEF"/>
    <property type="match status" value="1"/>
</dbReference>
<dbReference type="Pfam" id="PF00990">
    <property type="entry name" value="GGDEF"/>
    <property type="match status" value="1"/>
</dbReference>
<reference evidence="4 5" key="1">
    <citation type="submission" date="2016-09" db="EMBL/GenBank/DDBJ databases">
        <title>Desulfuribacillus arsenicus sp. nov., an obligately anaerobic, dissimilatory arsenic- and antimonate-reducing bacterium isolated from anoxic sediments.</title>
        <authorList>
            <person name="Abin C.A."/>
            <person name="Hollibaugh J.T."/>
        </authorList>
    </citation>
    <scope>NUCLEOTIDE SEQUENCE [LARGE SCALE GENOMIC DNA]</scope>
    <source>
        <strain evidence="4 5">MLFW-2</strain>
    </source>
</reference>
<keyword evidence="5" id="KW-1185">Reference proteome</keyword>
<dbReference type="NCBIfam" id="TIGR00254">
    <property type="entry name" value="GGDEF"/>
    <property type="match status" value="1"/>
</dbReference>
<dbReference type="InterPro" id="IPR050469">
    <property type="entry name" value="Diguanylate_Cyclase"/>
</dbReference>
<dbReference type="Gene3D" id="3.40.50.2300">
    <property type="match status" value="1"/>
</dbReference>
<dbReference type="GO" id="GO:1902201">
    <property type="term" value="P:negative regulation of bacterial-type flagellum-dependent cell motility"/>
    <property type="evidence" value="ECO:0007669"/>
    <property type="project" value="TreeGrafter"/>
</dbReference>
<gene>
    <name evidence="4" type="ORF">BHU72_03645</name>
</gene>
<dbReference type="InterPro" id="IPR011006">
    <property type="entry name" value="CheY-like_superfamily"/>
</dbReference>
<keyword evidence="1" id="KW-0597">Phosphoprotein</keyword>
<dbReference type="GO" id="GO:0043709">
    <property type="term" value="P:cell adhesion involved in single-species biofilm formation"/>
    <property type="evidence" value="ECO:0007669"/>
    <property type="project" value="TreeGrafter"/>
</dbReference>
<evidence type="ECO:0000313" key="5">
    <source>
        <dbReference type="Proteomes" id="UP000095255"/>
    </source>
</evidence>
<feature type="domain" description="Response regulatory" evidence="2">
    <location>
        <begin position="2"/>
        <end position="129"/>
    </location>
</feature>
<dbReference type="PROSITE" id="PS50110">
    <property type="entry name" value="RESPONSE_REGULATORY"/>
    <property type="match status" value="1"/>
</dbReference>
<accession>A0A1E5L737</accession>
<dbReference type="InterPro" id="IPR029787">
    <property type="entry name" value="Nucleotide_cyclase"/>
</dbReference>
<sequence length="321" mass="36223">MSILIVDDSVLVRVLIHDLLKEKGYKNLVMASSAREAIAYIHQNINKKHITKNQQIDLILMDGIMPDIEGVQACKMVRDIDGMQDVPIIMVTGKTDIATLEAAFEAGANDYITKPFNTLELLARVRAALHLKYEIDKRKARERELEEVNKLLQELSSIDGLTGVANRRRFDEALLTELKRAVRKKTQLSVVMIDIDFFKEYNDTYGHQQGDECLKEIANVLKEVGKRPGDVVARYGGEEFIIILPDTDVLGAENIASIARQKVEEKEIPHSKSKVSSYVTISIGVATTKNHSYTKEKILSEVDKALYHAKRNGRNRVSVYE</sequence>
<dbReference type="STRING" id="1390249.BHU72_03645"/>
<feature type="modified residue" description="4-aspartylphosphate" evidence="1">
    <location>
        <position position="62"/>
    </location>
</feature>
<name>A0A1E5L737_9FIRM</name>
<dbReference type="EMBL" id="MJAT01000012">
    <property type="protein sequence ID" value="OEH85967.1"/>
    <property type="molecule type" value="Genomic_DNA"/>
</dbReference>
<feature type="domain" description="GGDEF" evidence="3">
    <location>
        <begin position="186"/>
        <end position="321"/>
    </location>
</feature>
<dbReference type="Pfam" id="PF00072">
    <property type="entry name" value="Response_reg"/>
    <property type="match status" value="1"/>
</dbReference>
<dbReference type="SMART" id="SM00267">
    <property type="entry name" value="GGDEF"/>
    <property type="match status" value="1"/>
</dbReference>
<dbReference type="CDD" id="cd01949">
    <property type="entry name" value="GGDEF"/>
    <property type="match status" value="1"/>
</dbReference>
<evidence type="ECO:0000259" key="3">
    <source>
        <dbReference type="PROSITE" id="PS50887"/>
    </source>
</evidence>
<dbReference type="OrthoDB" id="9759607at2"/>
<dbReference type="SUPFAM" id="SSF55073">
    <property type="entry name" value="Nucleotide cyclase"/>
    <property type="match status" value="1"/>
</dbReference>
<dbReference type="GO" id="GO:0005886">
    <property type="term" value="C:plasma membrane"/>
    <property type="evidence" value="ECO:0007669"/>
    <property type="project" value="TreeGrafter"/>
</dbReference>
<dbReference type="InterPro" id="IPR000160">
    <property type="entry name" value="GGDEF_dom"/>
</dbReference>
<dbReference type="PANTHER" id="PTHR45138:SF9">
    <property type="entry name" value="DIGUANYLATE CYCLASE DGCM-RELATED"/>
    <property type="match status" value="1"/>
</dbReference>
<organism evidence="4 5">
    <name type="scientific">Desulfuribacillus stibiiarsenatis</name>
    <dbReference type="NCBI Taxonomy" id="1390249"/>
    <lineage>
        <taxon>Bacteria</taxon>
        <taxon>Bacillati</taxon>
        <taxon>Bacillota</taxon>
        <taxon>Desulfuribacillia</taxon>
        <taxon>Desulfuribacillales</taxon>
        <taxon>Desulfuribacillaceae</taxon>
        <taxon>Desulfuribacillus</taxon>
    </lineage>
</organism>
<comment type="caution">
    <text evidence="4">The sequence shown here is derived from an EMBL/GenBank/DDBJ whole genome shotgun (WGS) entry which is preliminary data.</text>
</comment>
<evidence type="ECO:0008006" key="6">
    <source>
        <dbReference type="Google" id="ProtNLM"/>
    </source>
</evidence>
<dbReference type="SUPFAM" id="SSF52172">
    <property type="entry name" value="CheY-like"/>
    <property type="match status" value="1"/>
</dbReference>
<dbReference type="GO" id="GO:0000160">
    <property type="term" value="P:phosphorelay signal transduction system"/>
    <property type="evidence" value="ECO:0007669"/>
    <property type="project" value="InterPro"/>
</dbReference>
<dbReference type="FunFam" id="3.30.70.270:FF:000001">
    <property type="entry name" value="Diguanylate cyclase domain protein"/>
    <property type="match status" value="1"/>
</dbReference>
<protein>
    <recommendedName>
        <fullName evidence="6">Diguanylate cyclase response regulator</fullName>
    </recommendedName>
</protein>
<dbReference type="PANTHER" id="PTHR45138">
    <property type="entry name" value="REGULATORY COMPONENTS OF SENSORY TRANSDUCTION SYSTEM"/>
    <property type="match status" value="1"/>
</dbReference>
<evidence type="ECO:0000259" key="2">
    <source>
        <dbReference type="PROSITE" id="PS50110"/>
    </source>
</evidence>
<dbReference type="AlphaFoldDB" id="A0A1E5L737"/>
<evidence type="ECO:0000313" key="4">
    <source>
        <dbReference type="EMBL" id="OEH85967.1"/>
    </source>
</evidence>
<dbReference type="Proteomes" id="UP000095255">
    <property type="component" value="Unassembled WGS sequence"/>
</dbReference>